<dbReference type="InterPro" id="IPR048776">
    <property type="entry name" value="HAT1_C"/>
</dbReference>
<comment type="similarity">
    <text evidence="2">Belongs to the HAT1 family.</text>
</comment>
<keyword evidence="6" id="KW-0539">Nucleus</keyword>
<dbReference type="InterPro" id="IPR037113">
    <property type="entry name" value="Hat1_N_sf"/>
</dbReference>
<dbReference type="CDD" id="cd04301">
    <property type="entry name" value="NAT_SF"/>
    <property type="match status" value="1"/>
</dbReference>
<dbReference type="GO" id="GO:0005634">
    <property type="term" value="C:nucleus"/>
    <property type="evidence" value="ECO:0007669"/>
    <property type="project" value="UniProtKB-SubCell"/>
</dbReference>
<protein>
    <recommendedName>
        <fullName evidence="4">Histone acetyltransferase type B catalytic subunit</fullName>
        <ecNumber evidence="3">2.3.1.48</ecNumber>
    </recommendedName>
</protein>
<evidence type="ECO:0000256" key="9">
    <source>
        <dbReference type="SAM" id="Coils"/>
    </source>
</evidence>
<dbReference type="Proteomes" id="UP000035681">
    <property type="component" value="Unplaced"/>
</dbReference>
<keyword evidence="7" id="KW-0012">Acyltransferase</keyword>
<proteinExistence type="inferred from homology"/>
<dbReference type="Gene3D" id="1.10.10.390">
    <property type="match status" value="1"/>
</dbReference>
<dbReference type="Gene3D" id="3.90.360.10">
    <property type="entry name" value="Histone acetyl transferase 1 (HAT1), N-terminal domain"/>
    <property type="match status" value="1"/>
</dbReference>
<dbReference type="GO" id="GO:0004402">
    <property type="term" value="F:histone acetyltransferase activity"/>
    <property type="evidence" value="ECO:0007669"/>
    <property type="project" value="InterPro"/>
</dbReference>
<evidence type="ECO:0000256" key="2">
    <source>
        <dbReference type="ARBA" id="ARBA00010543"/>
    </source>
</evidence>
<dbReference type="GO" id="GO:0031509">
    <property type="term" value="P:subtelomeric heterochromatin formation"/>
    <property type="evidence" value="ECO:0007669"/>
    <property type="project" value="InterPro"/>
</dbReference>
<evidence type="ECO:0000256" key="1">
    <source>
        <dbReference type="ARBA" id="ARBA00004123"/>
    </source>
</evidence>
<evidence type="ECO:0000256" key="5">
    <source>
        <dbReference type="ARBA" id="ARBA00022679"/>
    </source>
</evidence>
<keyword evidence="5" id="KW-0808">Transferase</keyword>
<dbReference type="InterPro" id="IPR017380">
    <property type="entry name" value="Hist_AcTrfase_B-typ_cat-su"/>
</dbReference>
<dbReference type="PANTHER" id="PTHR12046">
    <property type="entry name" value="HISTONE ACETYLTRANSFERASE TYPE B CATALYTIC SUBUNIT"/>
    <property type="match status" value="1"/>
</dbReference>
<feature type="domain" description="Histone acetyl transferase HAT1 N-terminal" evidence="10">
    <location>
        <begin position="51"/>
        <end position="207"/>
    </location>
</feature>
<sequence length="448" mass="53608">MATIPDDVLSGLQEVLTSKIEERLLQQQKEEEEMAENSQKQRSFTQEEEEWVSNAVDVIKFHMVESSQSLEDTPGYPPIFVHQFFPDEKIFGYKDLKIDIYFCASTMYFYPIISYTSTSKEIVKTMEPDDILERFCSELPDWHMEVYKKTRGSFEEELKKQIDFKPYGEVVYKFTNNNESFELWGQPKEFNKDFNDYVTRIQFLALFEFETGDYTDMDDEGFLTYILYSVKKKSESDDLIYSVAGYASVYRYYVYPENVRPRIAHFLLLPQYRKRGIGTKFYSSIINELRHYPKVVDITIEDPSDDLIYCRDYVDLLTLKDQPEFSEEKVKAGFSKEMEKVGREKYKINPRQTRRIYEILRLHYTDESNKDELKAYRIDVKRRLEKPMKRTKKEINRLSFLAAEDKHYLSVLESNNPEVKQPQLQRLYEKQIDEYKCVLNRLKKYENF</sequence>
<evidence type="ECO:0000259" key="11">
    <source>
        <dbReference type="Pfam" id="PF21183"/>
    </source>
</evidence>
<dbReference type="InterPro" id="IPR013523">
    <property type="entry name" value="Hist_AcTrfase_HAT1_C"/>
</dbReference>
<dbReference type="SUPFAM" id="SSF55729">
    <property type="entry name" value="Acyl-CoA N-acyltransferases (Nat)"/>
    <property type="match status" value="1"/>
</dbReference>
<evidence type="ECO:0000259" key="10">
    <source>
        <dbReference type="Pfam" id="PF10394"/>
    </source>
</evidence>
<evidence type="ECO:0000256" key="8">
    <source>
        <dbReference type="ARBA" id="ARBA00048017"/>
    </source>
</evidence>
<dbReference type="Pfam" id="PF10394">
    <property type="entry name" value="Hat1_N"/>
    <property type="match status" value="1"/>
</dbReference>
<organism evidence="12 13">
    <name type="scientific">Strongyloides stercoralis</name>
    <name type="common">Threadworm</name>
    <dbReference type="NCBI Taxonomy" id="6248"/>
    <lineage>
        <taxon>Eukaryota</taxon>
        <taxon>Metazoa</taxon>
        <taxon>Ecdysozoa</taxon>
        <taxon>Nematoda</taxon>
        <taxon>Chromadorea</taxon>
        <taxon>Rhabditida</taxon>
        <taxon>Tylenchina</taxon>
        <taxon>Panagrolaimomorpha</taxon>
        <taxon>Strongyloidoidea</taxon>
        <taxon>Strongyloididae</taxon>
        <taxon>Strongyloides</taxon>
    </lineage>
</organism>
<feature type="domain" description="Histone acetyltransferase type B catalytic subunit C-terminal" evidence="11">
    <location>
        <begin position="311"/>
        <end position="362"/>
    </location>
</feature>
<evidence type="ECO:0000256" key="4">
    <source>
        <dbReference type="ARBA" id="ARBA00021268"/>
    </source>
</evidence>
<dbReference type="Gene3D" id="3.40.630.30">
    <property type="match status" value="1"/>
</dbReference>
<dbReference type="EC" id="2.3.1.48" evidence="3"/>
<reference evidence="13" key="1">
    <citation type="submission" date="2024-02" db="UniProtKB">
        <authorList>
            <consortium name="WormBaseParasite"/>
        </authorList>
    </citation>
    <scope>IDENTIFICATION</scope>
</reference>
<name>A0AAF5CWU4_STRER</name>
<dbReference type="Pfam" id="PF21183">
    <property type="entry name" value="HAT1_C"/>
    <property type="match status" value="1"/>
</dbReference>
<dbReference type="InterPro" id="IPR019467">
    <property type="entry name" value="Hat1_N"/>
</dbReference>
<dbReference type="AlphaFoldDB" id="A0AAF5CWU4"/>
<comment type="catalytic activity">
    <reaction evidence="8">
        <text>L-lysyl-[protein] + acetyl-CoA = N(6)-acetyl-L-lysyl-[protein] + CoA + H(+)</text>
        <dbReference type="Rhea" id="RHEA:45948"/>
        <dbReference type="Rhea" id="RHEA-COMP:9752"/>
        <dbReference type="Rhea" id="RHEA-COMP:10731"/>
        <dbReference type="ChEBI" id="CHEBI:15378"/>
        <dbReference type="ChEBI" id="CHEBI:29969"/>
        <dbReference type="ChEBI" id="CHEBI:57287"/>
        <dbReference type="ChEBI" id="CHEBI:57288"/>
        <dbReference type="ChEBI" id="CHEBI:61930"/>
        <dbReference type="EC" id="2.3.1.48"/>
    </reaction>
</comment>
<dbReference type="WBParaSite" id="TCONS_00003035.p1">
    <property type="protein sequence ID" value="TCONS_00003035.p1"/>
    <property type="gene ID" value="XLOC_002803"/>
</dbReference>
<evidence type="ECO:0000256" key="7">
    <source>
        <dbReference type="ARBA" id="ARBA00023315"/>
    </source>
</evidence>
<accession>A0AAF5CWU4</accession>
<dbReference type="GO" id="GO:0042393">
    <property type="term" value="F:histone binding"/>
    <property type="evidence" value="ECO:0007669"/>
    <property type="project" value="InterPro"/>
</dbReference>
<keyword evidence="12" id="KW-1185">Reference proteome</keyword>
<dbReference type="InterPro" id="IPR016181">
    <property type="entry name" value="Acyl_CoA_acyltransferase"/>
</dbReference>
<feature type="coiled-coil region" evidence="9">
    <location>
        <begin position="21"/>
        <end position="48"/>
    </location>
</feature>
<evidence type="ECO:0000256" key="3">
    <source>
        <dbReference type="ARBA" id="ARBA00013184"/>
    </source>
</evidence>
<evidence type="ECO:0000313" key="12">
    <source>
        <dbReference type="Proteomes" id="UP000035681"/>
    </source>
</evidence>
<keyword evidence="9" id="KW-0175">Coiled coil</keyword>
<comment type="subcellular location">
    <subcellularLocation>
        <location evidence="1">Nucleus</location>
    </subcellularLocation>
</comment>
<dbReference type="GO" id="GO:0000781">
    <property type="term" value="C:chromosome, telomeric region"/>
    <property type="evidence" value="ECO:0007669"/>
    <property type="project" value="GOC"/>
</dbReference>
<evidence type="ECO:0000313" key="13">
    <source>
        <dbReference type="WBParaSite" id="TCONS_00003035.p1"/>
    </source>
</evidence>
<evidence type="ECO:0000256" key="6">
    <source>
        <dbReference type="ARBA" id="ARBA00023242"/>
    </source>
</evidence>